<keyword evidence="2" id="KW-1185">Reference proteome</keyword>
<dbReference type="Pfam" id="PF08284">
    <property type="entry name" value="RVP_2"/>
    <property type="match status" value="1"/>
</dbReference>
<evidence type="ECO:0000313" key="1">
    <source>
        <dbReference type="EMBL" id="VFQ88153.1"/>
    </source>
</evidence>
<protein>
    <submittedName>
        <fullName evidence="1">Uncharacterized protein</fullName>
    </submittedName>
</protein>
<dbReference type="Proteomes" id="UP000595140">
    <property type="component" value="Unassembled WGS sequence"/>
</dbReference>
<dbReference type="Gene3D" id="2.40.70.10">
    <property type="entry name" value="Acid Proteases"/>
    <property type="match status" value="1"/>
</dbReference>
<gene>
    <name evidence="1" type="ORF">CCAM_LOCUS29929</name>
</gene>
<organism evidence="1 2">
    <name type="scientific">Cuscuta campestris</name>
    <dbReference type="NCBI Taxonomy" id="132261"/>
    <lineage>
        <taxon>Eukaryota</taxon>
        <taxon>Viridiplantae</taxon>
        <taxon>Streptophyta</taxon>
        <taxon>Embryophyta</taxon>
        <taxon>Tracheophyta</taxon>
        <taxon>Spermatophyta</taxon>
        <taxon>Magnoliopsida</taxon>
        <taxon>eudicotyledons</taxon>
        <taxon>Gunneridae</taxon>
        <taxon>Pentapetalae</taxon>
        <taxon>asterids</taxon>
        <taxon>lamiids</taxon>
        <taxon>Solanales</taxon>
        <taxon>Convolvulaceae</taxon>
        <taxon>Cuscuteae</taxon>
        <taxon>Cuscuta</taxon>
        <taxon>Cuscuta subgen. Grammica</taxon>
        <taxon>Cuscuta sect. Cleistogrammica</taxon>
    </lineage>
</organism>
<name>A0A484MGR3_9ASTE</name>
<dbReference type="CDD" id="cd00303">
    <property type="entry name" value="retropepsin_like"/>
    <property type="match status" value="1"/>
</dbReference>
<dbReference type="OrthoDB" id="1934862at2759"/>
<sequence length="127" mass="13635">MRFGSDHDPLSTGDSSQACEEAVLAADIPSLDSVVGASNLRSLRVNGSIASKLVSILIDSGSTHYFIHPKIVENLKLMVEQVSPFRVYVGNSNVTNDYANLTMDFSSENKDVTLQGNVTTSQAVSLE</sequence>
<accession>A0A484MGR3</accession>
<proteinExistence type="predicted"/>
<reference evidence="1 2" key="1">
    <citation type="submission" date="2018-04" db="EMBL/GenBank/DDBJ databases">
        <authorList>
            <person name="Vogel A."/>
        </authorList>
    </citation>
    <scope>NUCLEOTIDE SEQUENCE [LARGE SCALE GENOMIC DNA]</scope>
</reference>
<dbReference type="InterPro" id="IPR021109">
    <property type="entry name" value="Peptidase_aspartic_dom_sf"/>
</dbReference>
<dbReference type="AlphaFoldDB" id="A0A484MGR3"/>
<evidence type="ECO:0000313" key="2">
    <source>
        <dbReference type="Proteomes" id="UP000595140"/>
    </source>
</evidence>
<dbReference type="EMBL" id="OOIL02003480">
    <property type="protein sequence ID" value="VFQ88153.1"/>
    <property type="molecule type" value="Genomic_DNA"/>
</dbReference>